<dbReference type="Pfam" id="PF01896">
    <property type="entry name" value="DNA_primase_S"/>
    <property type="match status" value="1"/>
</dbReference>
<evidence type="ECO:0000256" key="6">
    <source>
        <dbReference type="ARBA" id="ARBA00022705"/>
    </source>
</evidence>
<dbReference type="OrthoDB" id="19606at2759"/>
<reference evidence="11 12" key="1">
    <citation type="journal article" date="2014" name="Mol. Plant">
        <title>Chromosome Scale Genome Assembly and Transcriptome Profiling of Nannochloropsis gaditana in Nitrogen Depletion.</title>
        <authorList>
            <person name="Corteggiani Carpinelli E."/>
            <person name="Telatin A."/>
            <person name="Vitulo N."/>
            <person name="Forcato C."/>
            <person name="D'Angelo M."/>
            <person name="Schiavon R."/>
            <person name="Vezzi A."/>
            <person name="Giacometti G.M."/>
            <person name="Morosinotto T."/>
            <person name="Valle G."/>
        </authorList>
    </citation>
    <scope>NUCLEOTIDE SEQUENCE [LARGE SCALE GENOMIC DNA]</scope>
    <source>
        <strain evidence="11 12">B-31</strain>
    </source>
</reference>
<proteinExistence type="inferred from homology"/>
<dbReference type="Gene3D" id="3.90.920.10">
    <property type="entry name" value="DNA primase, PRIM domain"/>
    <property type="match status" value="1"/>
</dbReference>
<dbReference type="InterPro" id="IPR014052">
    <property type="entry name" value="DNA_primase_ssu_euk/arc"/>
</dbReference>
<protein>
    <recommendedName>
        <fullName evidence="10">DNA primase</fullName>
        <ecNumber evidence="10">2.7.7.-</ecNumber>
    </recommendedName>
</protein>
<dbReference type="InterPro" id="IPR002755">
    <property type="entry name" value="DNA_primase_S"/>
</dbReference>
<accession>W7TUY2</accession>
<evidence type="ECO:0000256" key="4">
    <source>
        <dbReference type="ARBA" id="ARBA00022679"/>
    </source>
</evidence>
<keyword evidence="5" id="KW-0548">Nucleotidyltransferase</keyword>
<organism evidence="11 12">
    <name type="scientific">Nannochloropsis gaditana</name>
    <dbReference type="NCBI Taxonomy" id="72520"/>
    <lineage>
        <taxon>Eukaryota</taxon>
        <taxon>Sar</taxon>
        <taxon>Stramenopiles</taxon>
        <taxon>Ochrophyta</taxon>
        <taxon>Eustigmatophyceae</taxon>
        <taxon>Eustigmatales</taxon>
        <taxon>Monodopsidaceae</taxon>
        <taxon>Nannochloropsis</taxon>
    </lineage>
</organism>
<name>W7TUY2_9STRA</name>
<evidence type="ECO:0000256" key="8">
    <source>
        <dbReference type="ARBA" id="ARBA00022833"/>
    </source>
</evidence>
<keyword evidence="8" id="KW-0862">Zinc</keyword>
<evidence type="ECO:0000256" key="2">
    <source>
        <dbReference type="ARBA" id="ARBA00022478"/>
    </source>
</evidence>
<sequence length="505" mass="57090">MSFLLFRASFLSRSSFSNRPIHLNAKNTLCTSTCGRLSAAGNRENMEIAPSNTNKVSVAAAAINDQEFSPELLRFFYNRLFPYQPMFKWLSYGNDPDNDAAHIVRDYFACREFSFTINDDIYIRYQSFRDASEMESAIQKKQPHKIDIGAVFTLPPKDHHTVKAEAFKPVERELIFDIDMTDYDDIRSCCTGAKICPKCWVFMTMAVKVVDTALREDFGFRYILWVYSGRRGVHCWVCDPNARALSNDGRSAVVEYLSLPRGNEKSKGKNGGLSWPLHPSFTRAFDILEPMFESGVLGEAGQGVLDSENSWDTLLDTLPDEDLANRLRREMRRLTNAQDRWLEIKSQVRAASSAHASGNARRQSRGGRAGNGLFALDLWKYEVVFQYCYPRLDVNVSKGTNHLLKSPFAVHPKTGRVCVPIDPEDVDNFDPFRVPTLKALAAQIDAYDAQNAQNASAKALPDYKKTELKSAVELLERCVVDPVALATKRRLKLEREKEAAMIGDF</sequence>
<dbReference type="FunFam" id="3.90.920.10:FF:000003">
    <property type="entry name" value="DNA primase"/>
    <property type="match status" value="1"/>
</dbReference>
<evidence type="ECO:0000313" key="12">
    <source>
        <dbReference type="Proteomes" id="UP000019335"/>
    </source>
</evidence>
<keyword evidence="12" id="KW-1185">Reference proteome</keyword>
<keyword evidence="6 10" id="KW-0235">DNA replication</keyword>
<dbReference type="AlphaFoldDB" id="W7TUY2"/>
<dbReference type="CDD" id="cd04860">
    <property type="entry name" value="AE_Prim_S"/>
    <property type="match status" value="1"/>
</dbReference>
<evidence type="ECO:0000256" key="3">
    <source>
        <dbReference type="ARBA" id="ARBA00022515"/>
    </source>
</evidence>
<dbReference type="Proteomes" id="UP000019335">
    <property type="component" value="Chromosome 2"/>
</dbReference>
<keyword evidence="9" id="KW-0804">Transcription</keyword>
<evidence type="ECO:0000313" key="11">
    <source>
        <dbReference type="EMBL" id="EWM29932.1"/>
    </source>
</evidence>
<dbReference type="PANTHER" id="PTHR10536">
    <property type="entry name" value="DNA PRIMASE SMALL SUBUNIT"/>
    <property type="match status" value="1"/>
</dbReference>
<evidence type="ECO:0000256" key="1">
    <source>
        <dbReference type="ARBA" id="ARBA00009762"/>
    </source>
</evidence>
<dbReference type="EMBL" id="AZIL01000111">
    <property type="protein sequence ID" value="EWM29932.1"/>
    <property type="molecule type" value="Genomic_DNA"/>
</dbReference>
<evidence type="ECO:0000256" key="7">
    <source>
        <dbReference type="ARBA" id="ARBA00022723"/>
    </source>
</evidence>
<evidence type="ECO:0000256" key="10">
    <source>
        <dbReference type="RuleBase" id="RU003514"/>
    </source>
</evidence>
<comment type="similarity">
    <text evidence="1 10">Belongs to the eukaryotic-type primase small subunit family.</text>
</comment>
<dbReference type="NCBIfam" id="TIGR00335">
    <property type="entry name" value="primase_sml"/>
    <property type="match status" value="1"/>
</dbReference>
<dbReference type="GO" id="GO:0005658">
    <property type="term" value="C:alpha DNA polymerase:primase complex"/>
    <property type="evidence" value="ECO:0007669"/>
    <property type="project" value="UniProtKB-ARBA"/>
</dbReference>
<comment type="caution">
    <text evidence="11">The sequence shown here is derived from an EMBL/GenBank/DDBJ whole genome shotgun (WGS) entry which is preliminary data.</text>
</comment>
<dbReference type="GO" id="GO:0006269">
    <property type="term" value="P:DNA replication, synthesis of primer"/>
    <property type="evidence" value="ECO:0007669"/>
    <property type="project" value="UniProtKB-KW"/>
</dbReference>
<gene>
    <name evidence="11" type="ORF">Naga_100351g4</name>
</gene>
<evidence type="ECO:0000256" key="5">
    <source>
        <dbReference type="ARBA" id="ARBA00022695"/>
    </source>
</evidence>
<keyword evidence="2 10" id="KW-0240">DNA-directed RNA polymerase</keyword>
<dbReference type="GO" id="GO:0046872">
    <property type="term" value="F:metal ion binding"/>
    <property type="evidence" value="ECO:0007669"/>
    <property type="project" value="UniProtKB-KW"/>
</dbReference>
<keyword evidence="7" id="KW-0479">Metal-binding</keyword>
<keyword evidence="4 10" id="KW-0808">Transferase</keyword>
<dbReference type="GO" id="GO:0003899">
    <property type="term" value="F:DNA-directed RNA polymerase activity"/>
    <property type="evidence" value="ECO:0007669"/>
    <property type="project" value="InterPro"/>
</dbReference>
<dbReference type="EC" id="2.7.7.-" evidence="10"/>
<keyword evidence="3 10" id="KW-0639">Primosome</keyword>
<evidence type="ECO:0000256" key="9">
    <source>
        <dbReference type="ARBA" id="ARBA00023163"/>
    </source>
</evidence>
<dbReference type="SUPFAM" id="SSF56747">
    <property type="entry name" value="Prim-pol domain"/>
    <property type="match status" value="1"/>
</dbReference>